<dbReference type="AlphaFoldDB" id="A0A6G0T0H4"/>
<dbReference type="OrthoDB" id="6602382at2759"/>
<dbReference type="EMBL" id="VYZN01000072">
    <property type="protein sequence ID" value="KAE9524150.1"/>
    <property type="molecule type" value="Genomic_DNA"/>
</dbReference>
<reference evidence="1 2" key="1">
    <citation type="submission" date="2019-08" db="EMBL/GenBank/DDBJ databases">
        <title>The genome of the soybean aphid Biotype 1, its phylome, world population structure and adaptation to the North American continent.</title>
        <authorList>
            <person name="Giordano R."/>
            <person name="Donthu R.K."/>
            <person name="Hernandez A.G."/>
            <person name="Wright C.L."/>
            <person name="Zimin A.V."/>
        </authorList>
    </citation>
    <scope>NUCLEOTIDE SEQUENCE [LARGE SCALE GENOMIC DNA]</scope>
    <source>
        <tissue evidence="1">Whole aphids</tissue>
    </source>
</reference>
<keyword evidence="2" id="KW-1185">Reference proteome</keyword>
<gene>
    <name evidence="1" type="ORF">AGLY_015515</name>
</gene>
<protein>
    <submittedName>
        <fullName evidence="1">Uncharacterized protein</fullName>
    </submittedName>
</protein>
<accession>A0A6G0T0H4</accession>
<feature type="non-terminal residue" evidence="1">
    <location>
        <position position="213"/>
    </location>
</feature>
<comment type="caution">
    <text evidence="1">The sequence shown here is derived from an EMBL/GenBank/DDBJ whole genome shotgun (WGS) entry which is preliminary data.</text>
</comment>
<organism evidence="1 2">
    <name type="scientific">Aphis glycines</name>
    <name type="common">Soybean aphid</name>
    <dbReference type="NCBI Taxonomy" id="307491"/>
    <lineage>
        <taxon>Eukaryota</taxon>
        <taxon>Metazoa</taxon>
        <taxon>Ecdysozoa</taxon>
        <taxon>Arthropoda</taxon>
        <taxon>Hexapoda</taxon>
        <taxon>Insecta</taxon>
        <taxon>Pterygota</taxon>
        <taxon>Neoptera</taxon>
        <taxon>Paraneoptera</taxon>
        <taxon>Hemiptera</taxon>
        <taxon>Sternorrhyncha</taxon>
        <taxon>Aphidomorpha</taxon>
        <taxon>Aphidoidea</taxon>
        <taxon>Aphididae</taxon>
        <taxon>Aphidini</taxon>
        <taxon>Aphis</taxon>
        <taxon>Aphis</taxon>
    </lineage>
</organism>
<name>A0A6G0T0H4_APHGL</name>
<evidence type="ECO:0000313" key="2">
    <source>
        <dbReference type="Proteomes" id="UP000475862"/>
    </source>
</evidence>
<evidence type="ECO:0000313" key="1">
    <source>
        <dbReference type="EMBL" id="KAE9524150.1"/>
    </source>
</evidence>
<dbReference type="Proteomes" id="UP000475862">
    <property type="component" value="Unassembled WGS sequence"/>
</dbReference>
<proteinExistence type="predicted"/>
<sequence length="213" mass="25103">MQNQLIPKLSVTEVFYSKQVWVYNLTFVLTTEKQILQNCHIYTWTEIESERGPNEKIFSEINHYFSFRRHSYMPPDQVFGRIVQELNKIETIISLSEYYKIFQKHITVNVYGENFNVCDYKSAAKKVSNLKGKNTVGISKTDEGEVTRVSVIKRFRNLQEISQLAKKEDFIKLNNFFKIPVDAEKFYNDIFQNVNNNNIENDEGLAESERCKK</sequence>